<dbReference type="Proteomes" id="UP000198948">
    <property type="component" value="Unassembled WGS sequence"/>
</dbReference>
<keyword evidence="2 7" id="KW-0813">Transport</keyword>
<dbReference type="RefSeq" id="WP_092650695.1">
    <property type="nucleotide sequence ID" value="NZ_FOHA01000003.1"/>
</dbReference>
<protein>
    <submittedName>
        <fullName evidence="10">Peptide/nickel transport system permease protein</fullName>
    </submittedName>
</protein>
<evidence type="ECO:0000256" key="1">
    <source>
        <dbReference type="ARBA" id="ARBA00004651"/>
    </source>
</evidence>
<feature type="transmembrane region" description="Helical" evidence="7">
    <location>
        <begin position="273"/>
        <end position="293"/>
    </location>
</feature>
<dbReference type="EMBL" id="FOHA01000003">
    <property type="protein sequence ID" value="SER70041.1"/>
    <property type="molecule type" value="Genomic_DNA"/>
</dbReference>
<evidence type="ECO:0000256" key="2">
    <source>
        <dbReference type="ARBA" id="ARBA00022448"/>
    </source>
</evidence>
<dbReference type="PANTHER" id="PTHR43386:SF1">
    <property type="entry name" value="D,D-DIPEPTIDE TRANSPORT SYSTEM PERMEASE PROTEIN DDPC-RELATED"/>
    <property type="match status" value="1"/>
</dbReference>
<dbReference type="InterPro" id="IPR000515">
    <property type="entry name" value="MetI-like"/>
</dbReference>
<gene>
    <name evidence="10" type="ORF">SAMN04488559_103175</name>
</gene>
<keyword evidence="6 7" id="KW-0472">Membrane</keyword>
<dbReference type="GO" id="GO:0055085">
    <property type="term" value="P:transmembrane transport"/>
    <property type="evidence" value="ECO:0007669"/>
    <property type="project" value="InterPro"/>
</dbReference>
<dbReference type="Pfam" id="PF00528">
    <property type="entry name" value="BPD_transp_1"/>
    <property type="match status" value="1"/>
</dbReference>
<evidence type="ECO:0000256" key="6">
    <source>
        <dbReference type="ARBA" id="ARBA00023136"/>
    </source>
</evidence>
<feature type="transmembrane region" description="Helical" evidence="7">
    <location>
        <begin position="215"/>
        <end position="237"/>
    </location>
</feature>
<sequence>MASNPNVEDVIEETELDSSSSNPPLGFKVIAREFLKDKVALTALIVLVILLLTVFIGAMFIDQKEVMRVSLLNKFAPPSSEFLLGADSGGRSILGQLFLGARNSIMIGFSITVITSFVGVTLGLIAGYFGGVIDNIIMRIVDFVMILPTYMMIIVLITIVPSFTVFTFILIMSLFMWAAKTRLVRSRALSESRRDYVSASKTMGTNNFVIMFREVLPNISSIIIVNMTLNFAANIGIETGLTFLGFGLPASTPSLGTLVNYARSPEVLSARPWIWVPASLLILVLMLCINYVGQALRRAADAKQRLG</sequence>
<keyword evidence="11" id="KW-1185">Reference proteome</keyword>
<evidence type="ECO:0000259" key="9">
    <source>
        <dbReference type="PROSITE" id="PS50928"/>
    </source>
</evidence>
<feature type="region of interest" description="Disordered" evidence="8">
    <location>
        <begin position="1"/>
        <end position="21"/>
    </location>
</feature>
<dbReference type="PROSITE" id="PS50928">
    <property type="entry name" value="ABC_TM1"/>
    <property type="match status" value="1"/>
</dbReference>
<dbReference type="Gene3D" id="1.10.3720.10">
    <property type="entry name" value="MetI-like"/>
    <property type="match status" value="1"/>
</dbReference>
<feature type="transmembrane region" description="Helical" evidence="7">
    <location>
        <begin position="150"/>
        <end position="177"/>
    </location>
</feature>
<proteinExistence type="inferred from homology"/>
<evidence type="ECO:0000256" key="3">
    <source>
        <dbReference type="ARBA" id="ARBA00022475"/>
    </source>
</evidence>
<dbReference type="CDD" id="cd06261">
    <property type="entry name" value="TM_PBP2"/>
    <property type="match status" value="1"/>
</dbReference>
<evidence type="ECO:0000313" key="10">
    <source>
        <dbReference type="EMBL" id="SER70041.1"/>
    </source>
</evidence>
<comment type="similarity">
    <text evidence="7">Belongs to the binding-protein-dependent transport system permease family.</text>
</comment>
<evidence type="ECO:0000313" key="11">
    <source>
        <dbReference type="Proteomes" id="UP000198948"/>
    </source>
</evidence>
<keyword evidence="4 7" id="KW-0812">Transmembrane</keyword>
<dbReference type="PANTHER" id="PTHR43386">
    <property type="entry name" value="OLIGOPEPTIDE TRANSPORT SYSTEM PERMEASE PROTEIN APPC"/>
    <property type="match status" value="1"/>
</dbReference>
<evidence type="ECO:0000256" key="4">
    <source>
        <dbReference type="ARBA" id="ARBA00022692"/>
    </source>
</evidence>
<dbReference type="InterPro" id="IPR035906">
    <property type="entry name" value="MetI-like_sf"/>
</dbReference>
<comment type="subcellular location">
    <subcellularLocation>
        <location evidence="1 7">Cell membrane</location>
        <topology evidence="1 7">Multi-pass membrane protein</topology>
    </subcellularLocation>
</comment>
<dbReference type="GO" id="GO:0005886">
    <property type="term" value="C:plasma membrane"/>
    <property type="evidence" value="ECO:0007669"/>
    <property type="project" value="UniProtKB-SubCell"/>
</dbReference>
<evidence type="ECO:0000256" key="5">
    <source>
        <dbReference type="ARBA" id="ARBA00022989"/>
    </source>
</evidence>
<organism evidence="10 11">
    <name type="scientific">Isobaculum melis</name>
    <dbReference type="NCBI Taxonomy" id="142588"/>
    <lineage>
        <taxon>Bacteria</taxon>
        <taxon>Bacillati</taxon>
        <taxon>Bacillota</taxon>
        <taxon>Bacilli</taxon>
        <taxon>Lactobacillales</taxon>
        <taxon>Carnobacteriaceae</taxon>
        <taxon>Isobaculum</taxon>
    </lineage>
</organism>
<feature type="transmembrane region" description="Helical" evidence="7">
    <location>
        <begin position="39"/>
        <end position="61"/>
    </location>
</feature>
<dbReference type="SUPFAM" id="SSF161098">
    <property type="entry name" value="MetI-like"/>
    <property type="match status" value="1"/>
</dbReference>
<dbReference type="OrthoDB" id="9797472at2"/>
<evidence type="ECO:0000256" key="8">
    <source>
        <dbReference type="SAM" id="MobiDB-lite"/>
    </source>
</evidence>
<reference evidence="10 11" key="1">
    <citation type="submission" date="2016-10" db="EMBL/GenBank/DDBJ databases">
        <authorList>
            <person name="de Groot N.N."/>
        </authorList>
    </citation>
    <scope>NUCLEOTIDE SEQUENCE [LARGE SCALE GENOMIC DNA]</scope>
    <source>
        <strain evidence="10 11">DSM 13760</strain>
    </source>
</reference>
<name>A0A1H9RAU1_9LACT</name>
<evidence type="ECO:0000256" key="7">
    <source>
        <dbReference type="RuleBase" id="RU363032"/>
    </source>
</evidence>
<feature type="transmembrane region" description="Helical" evidence="7">
    <location>
        <begin position="105"/>
        <end position="130"/>
    </location>
</feature>
<dbReference type="InterPro" id="IPR050366">
    <property type="entry name" value="BP-dependent_transpt_permease"/>
</dbReference>
<dbReference type="AlphaFoldDB" id="A0A1H9RAU1"/>
<keyword evidence="5 7" id="KW-1133">Transmembrane helix</keyword>
<keyword evidence="3" id="KW-1003">Cell membrane</keyword>
<dbReference type="STRING" id="142588.SAMN04488559_103175"/>
<accession>A0A1H9RAU1</accession>
<feature type="domain" description="ABC transmembrane type-1" evidence="9">
    <location>
        <begin position="101"/>
        <end position="293"/>
    </location>
</feature>